<name>A0A449B125_9BACT</name>
<dbReference type="KEGG" id="mcit:NCTC10181_00137"/>
<keyword evidence="1" id="KW-0472">Membrane</keyword>
<keyword evidence="1" id="KW-0812">Transmembrane</keyword>
<keyword evidence="1" id="KW-1133">Transmembrane helix</keyword>
<sequence>MKKNKLLPLIIPPITVFSIIGVSVDLNDNKEVYETTLDKVIEDHKKIKITPEKITTSISLLSNKIQWSPNVYSIFAGSKFNFNDNSINKIETLNTKFKTTFSKNGGDFEGTPFSFLGSGTTWGGIAYQAESKINHKNFNEINFNVNSMDGYEFLEKLDNSTFEFVIGYYDRDGKTHSEKTIPINMSINKPYLKTQINNLNNYLLKDKENNSNAVVKSFKISYDLDVNQTETHWTKFLGNVNNPNINLAATISNIRANIEINLEINKQYKENNFIKHILELKKDFENSNLKRKNTIEISTDVGSNWGITNYKIASDDKSNKEYLEQELNNDSFYKKYSNSELNKLGKLDYKVINNGQNLQFYYSIFNPESNQKENIIIKNLPIIYNPTQKFYNKNLSSRLRIIPGKFLDLTRPFSYKLINDVPTRDLQDTKPINEQWGGRWFYHTDASVNFNTTLREDEALIINGNKIDVLDQNFHYDLKDLRKSSSKNEDKEQKDKLSNVYKIAIVKYDKANVNQSNRRELYRYETELVINSLGSDLQGKWYGWDPENNPHQRELIEPYLKNETGEYILNSRKEKIPNPKYDPLINPKTGTKEEILWVDYTGYDKLPENTRFLQDPRNYNGELLEYDVRDGRLLDKYGNFKRDVRYGFIASGSVVGKGVNLSSNTNNIELAQRFKVNQQNGGNTFSVINKSEVDITNNDNDYFSNSGLWLYTLRDKENIDIYKMFYIGNISPQEQFTQVYKNTQIKPFWSTYHGKHLQEYLINNKLVTESDIKKLPYDQVINFWKRYVSSTYKISSGDEFNDGNKDRDNGISFIDKTGNLNTRLRDFSTILPIETDKLKDFAKIHTAKEFDALSEEELKELLIDDNKVEKDKFNEVIDFKVVRDKNEIKTFLSAKDLKNYPGLKFSEPVQITPVKWKEDVEFESKTQKTPITPSLSKEYLDSLFENATSYKDILDDIEDNLLLNFDNKDKVKYIIEKTLDNKLRFIFSVKEEFYKDYYIPRDQAILYYENEKINPNYQSPYINPFANFNLKEINLNGITNAKDAKNFITDAILKAMNNHFKLKDDYVINNLDSISDNIIKSLSTPNQPLEFELNLSANTDKSNKLLGFKTIKVSNVVANNFIPHEENLSNYNISDKKFYNINTIDDMYKNLIDEINSDLQSYGINFKDYLTFENPQDIAKLIIPKKINKIEIKIVPLNKILSGSKTIEVINDNTSVNSSPDVDENGKPIIKEIDYQKLAEEKLKQDQDFINSRNFPEEAEDFKNNQVKNEWEIGYVKPKGVEEIFKNLPAINGTAQIGVNKPKEQGFVEKNKSWFIPLMIISGLGVLLLLVIIYYRYFRPPIR</sequence>
<dbReference type="RefSeq" id="WP_129725145.1">
    <property type="nucleotide sequence ID" value="NZ_LR215036.1"/>
</dbReference>
<protein>
    <submittedName>
        <fullName evidence="2">Uncharacterized protein</fullName>
    </submittedName>
</protein>
<dbReference type="NCBIfam" id="NF045892">
    <property type="entry name" value="ICE_Mbov_0399"/>
    <property type="match status" value="1"/>
</dbReference>
<gene>
    <name evidence="2" type="ORF">NCTC10181_00137</name>
</gene>
<dbReference type="OrthoDB" id="400200at2"/>
<dbReference type="EMBL" id="LR215036">
    <property type="protein sequence ID" value="VEU74302.1"/>
    <property type="molecule type" value="Genomic_DNA"/>
</dbReference>
<evidence type="ECO:0000313" key="3">
    <source>
        <dbReference type="Proteomes" id="UP000290985"/>
    </source>
</evidence>
<evidence type="ECO:0000256" key="1">
    <source>
        <dbReference type="SAM" id="Phobius"/>
    </source>
</evidence>
<reference evidence="2 3" key="1">
    <citation type="submission" date="2019-01" db="EMBL/GenBank/DDBJ databases">
        <authorList>
            <consortium name="Pathogen Informatics"/>
        </authorList>
    </citation>
    <scope>NUCLEOTIDE SEQUENCE [LARGE SCALE GENOMIC DNA]</scope>
    <source>
        <strain evidence="2 3">NCTC10181</strain>
    </source>
</reference>
<feature type="transmembrane region" description="Helical" evidence="1">
    <location>
        <begin position="1314"/>
        <end position="1335"/>
    </location>
</feature>
<proteinExistence type="predicted"/>
<dbReference type="Proteomes" id="UP000290985">
    <property type="component" value="Chromosome"/>
</dbReference>
<accession>A0A449B125</accession>
<evidence type="ECO:0000313" key="2">
    <source>
        <dbReference type="EMBL" id="VEU74302.1"/>
    </source>
</evidence>
<keyword evidence="3" id="KW-1185">Reference proteome</keyword>
<organism evidence="2 3">
    <name type="scientific">Mycoplasmopsis citelli</name>
    <dbReference type="NCBI Taxonomy" id="171281"/>
    <lineage>
        <taxon>Bacteria</taxon>
        <taxon>Bacillati</taxon>
        <taxon>Mycoplasmatota</taxon>
        <taxon>Mycoplasmoidales</taxon>
        <taxon>Metamycoplasmataceae</taxon>
        <taxon>Mycoplasmopsis</taxon>
    </lineage>
</organism>